<evidence type="ECO:0000313" key="2">
    <source>
        <dbReference type="EMBL" id="MBA9079882.1"/>
    </source>
</evidence>
<protein>
    <submittedName>
        <fullName evidence="2">Uncharacterized protein YbaR (Trm112 family)</fullName>
    </submittedName>
</protein>
<proteinExistence type="predicted"/>
<accession>A0A839GM17</accession>
<organism evidence="2 3">
    <name type="scientific">Rufibacter quisquiliarum</name>
    <dbReference type="NCBI Taxonomy" id="1549639"/>
    <lineage>
        <taxon>Bacteria</taxon>
        <taxon>Pseudomonadati</taxon>
        <taxon>Bacteroidota</taxon>
        <taxon>Cytophagia</taxon>
        <taxon>Cytophagales</taxon>
        <taxon>Hymenobacteraceae</taxon>
        <taxon>Rufibacter</taxon>
    </lineage>
</organism>
<dbReference type="InterPro" id="IPR026870">
    <property type="entry name" value="Zinc_ribbon_dom"/>
</dbReference>
<keyword evidence="3" id="KW-1185">Reference proteome</keyword>
<evidence type="ECO:0000313" key="3">
    <source>
        <dbReference type="Proteomes" id="UP000563094"/>
    </source>
</evidence>
<gene>
    <name evidence="2" type="ORF">FHS90_004623</name>
</gene>
<dbReference type="Pfam" id="PF13240">
    <property type="entry name" value="Zn_Ribbon_1"/>
    <property type="match status" value="1"/>
</dbReference>
<feature type="domain" description="Zinc-ribbon" evidence="1">
    <location>
        <begin position="2"/>
        <end position="23"/>
    </location>
</feature>
<sequence>MFCTKCGNAIGESDLFCSKCGTPTNRTEESKTEIQPEAEILTITPEKEICDTCNQEKRNVYQKDEYTGKNICVNCETTPGICPICNNKLRTDKAQQCASCSSSWRADIPQPLTSTPKVKVQEKQSDEIKCPKCKSTNIMANRKGFGAGKALAGALLTGGIGLLGGFIGSKKIIISCLKCGHKWSPQK</sequence>
<evidence type="ECO:0000259" key="1">
    <source>
        <dbReference type="Pfam" id="PF13240"/>
    </source>
</evidence>
<dbReference type="EMBL" id="JACJIQ010000035">
    <property type="protein sequence ID" value="MBA9079882.1"/>
    <property type="molecule type" value="Genomic_DNA"/>
</dbReference>
<dbReference type="Proteomes" id="UP000563094">
    <property type="component" value="Unassembled WGS sequence"/>
</dbReference>
<dbReference type="AlphaFoldDB" id="A0A839GM17"/>
<name>A0A839GM17_9BACT</name>
<reference evidence="2 3" key="1">
    <citation type="submission" date="2020-08" db="EMBL/GenBank/DDBJ databases">
        <title>Genomic Encyclopedia of Type Strains, Phase IV (KMG-IV): sequencing the most valuable type-strain genomes for metagenomic binning, comparative biology and taxonomic classification.</title>
        <authorList>
            <person name="Goeker M."/>
        </authorList>
    </citation>
    <scope>NUCLEOTIDE SEQUENCE [LARGE SCALE GENOMIC DNA]</scope>
    <source>
        <strain evidence="2 3">DSM 29854</strain>
    </source>
</reference>
<dbReference type="RefSeq" id="WP_182514605.1">
    <property type="nucleotide sequence ID" value="NZ_JACJIQ010000035.1"/>
</dbReference>
<comment type="caution">
    <text evidence="2">The sequence shown here is derived from an EMBL/GenBank/DDBJ whole genome shotgun (WGS) entry which is preliminary data.</text>
</comment>